<evidence type="ECO:0000313" key="2">
    <source>
        <dbReference type="Proteomes" id="UP000581688"/>
    </source>
</evidence>
<organism evidence="1 2">
    <name type="scientific">Salirhabdus euzebyi</name>
    <dbReference type="NCBI Taxonomy" id="394506"/>
    <lineage>
        <taxon>Bacteria</taxon>
        <taxon>Bacillati</taxon>
        <taxon>Bacillota</taxon>
        <taxon>Bacilli</taxon>
        <taxon>Bacillales</taxon>
        <taxon>Bacillaceae</taxon>
        <taxon>Salirhabdus</taxon>
    </lineage>
</organism>
<dbReference type="Gene3D" id="3.40.30.10">
    <property type="entry name" value="Glutaredoxin"/>
    <property type="match status" value="1"/>
</dbReference>
<comment type="caution">
    <text evidence="1">The sequence shown here is derived from an EMBL/GenBank/DDBJ whole genome shotgun (WGS) entry which is preliminary data.</text>
</comment>
<dbReference type="NCBIfam" id="TIGR04019">
    <property type="entry name" value="B_thiol_YtxJ"/>
    <property type="match status" value="1"/>
</dbReference>
<sequence>MGIQLIETREQFSKLNDKTSFFLLKHSLTCPISGEAKDQYESFAANTSVPLYMLHVQEARPLSNEIAEQYKVKHESPQALLFSEGKIIWNASHWDITENTLKEVEEQYVTQKEPK</sequence>
<dbReference type="RefSeq" id="WP_174494314.1">
    <property type="nucleotide sequence ID" value="NZ_CADDWK010000001.1"/>
</dbReference>
<dbReference type="Proteomes" id="UP000581688">
    <property type="component" value="Unassembled WGS sequence"/>
</dbReference>
<dbReference type="SUPFAM" id="SSF52833">
    <property type="entry name" value="Thioredoxin-like"/>
    <property type="match status" value="1"/>
</dbReference>
<reference evidence="1 2" key="1">
    <citation type="submission" date="2020-08" db="EMBL/GenBank/DDBJ databases">
        <title>Genomic Encyclopedia of Type Strains, Phase IV (KMG-IV): sequencing the most valuable type-strain genomes for metagenomic binning, comparative biology and taxonomic classification.</title>
        <authorList>
            <person name="Goeker M."/>
        </authorList>
    </citation>
    <scope>NUCLEOTIDE SEQUENCE [LARGE SCALE GENOMIC DNA]</scope>
    <source>
        <strain evidence="1 2">DSM 19612</strain>
    </source>
</reference>
<dbReference type="Pfam" id="PF11009">
    <property type="entry name" value="BrxC"/>
    <property type="match status" value="1"/>
</dbReference>
<keyword evidence="2" id="KW-1185">Reference proteome</keyword>
<proteinExistence type="predicted"/>
<protein>
    <submittedName>
        <fullName evidence="1">Bacillithiol system protein YtxJ</fullName>
    </submittedName>
</protein>
<name>A0A841Q1R0_9BACI</name>
<dbReference type="InterPro" id="IPR022551">
    <property type="entry name" value="BrxC"/>
</dbReference>
<evidence type="ECO:0000313" key="1">
    <source>
        <dbReference type="EMBL" id="MBB6452142.1"/>
    </source>
</evidence>
<accession>A0A841Q1R0</accession>
<dbReference type="EMBL" id="JACHGH010000001">
    <property type="protein sequence ID" value="MBB6452142.1"/>
    <property type="molecule type" value="Genomic_DNA"/>
</dbReference>
<dbReference type="AlphaFoldDB" id="A0A841Q1R0"/>
<dbReference type="InterPro" id="IPR036249">
    <property type="entry name" value="Thioredoxin-like_sf"/>
</dbReference>
<gene>
    <name evidence="1" type="ORF">HNQ94_000563</name>
</gene>